<name>A0ABW4SPF1_9ACTN</name>
<proteinExistence type="predicted"/>
<dbReference type="PANTHER" id="PTHR35400">
    <property type="entry name" value="SLR1083 PROTEIN"/>
    <property type="match status" value="1"/>
</dbReference>
<dbReference type="InterPro" id="IPR012296">
    <property type="entry name" value="Nuclease_put_TT1808"/>
</dbReference>
<dbReference type="EMBL" id="JBHUFV010000015">
    <property type="protein sequence ID" value="MFD1931381.1"/>
    <property type="molecule type" value="Genomic_DNA"/>
</dbReference>
<dbReference type="Gene3D" id="3.90.1570.10">
    <property type="entry name" value="tt1808, chain A"/>
    <property type="match status" value="1"/>
</dbReference>
<dbReference type="InterPro" id="IPR011335">
    <property type="entry name" value="Restrct_endonuc-II-like"/>
</dbReference>
<keyword evidence="2" id="KW-0378">Hydrolase</keyword>
<comment type="caution">
    <text evidence="2">The sequence shown here is derived from an EMBL/GenBank/DDBJ whole genome shotgun (WGS) entry which is preliminary data.</text>
</comment>
<keyword evidence="2" id="KW-0255">Endonuclease</keyword>
<dbReference type="CDD" id="cd06260">
    <property type="entry name" value="DUF820-like"/>
    <property type="match status" value="1"/>
</dbReference>
<keyword evidence="3" id="KW-1185">Reference proteome</keyword>
<evidence type="ECO:0000259" key="1">
    <source>
        <dbReference type="Pfam" id="PF05685"/>
    </source>
</evidence>
<evidence type="ECO:0000313" key="2">
    <source>
        <dbReference type="EMBL" id="MFD1931381.1"/>
    </source>
</evidence>
<accession>A0ABW4SPF1</accession>
<organism evidence="2 3">
    <name type="scientific">Nonomuraea mangrovi</name>
    <dbReference type="NCBI Taxonomy" id="2316207"/>
    <lineage>
        <taxon>Bacteria</taxon>
        <taxon>Bacillati</taxon>
        <taxon>Actinomycetota</taxon>
        <taxon>Actinomycetes</taxon>
        <taxon>Streptosporangiales</taxon>
        <taxon>Streptosporangiaceae</taxon>
        <taxon>Nonomuraea</taxon>
    </lineage>
</organism>
<feature type="domain" description="Putative restriction endonuclease" evidence="1">
    <location>
        <begin position="47"/>
        <end position="186"/>
    </location>
</feature>
<reference evidence="3" key="1">
    <citation type="journal article" date="2019" name="Int. J. Syst. Evol. Microbiol.">
        <title>The Global Catalogue of Microorganisms (GCM) 10K type strain sequencing project: providing services to taxonomists for standard genome sequencing and annotation.</title>
        <authorList>
            <consortium name="The Broad Institute Genomics Platform"/>
            <consortium name="The Broad Institute Genome Sequencing Center for Infectious Disease"/>
            <person name="Wu L."/>
            <person name="Ma J."/>
        </authorList>
    </citation>
    <scope>NUCLEOTIDE SEQUENCE [LARGE SCALE GENOMIC DNA]</scope>
    <source>
        <strain evidence="3">ICMP 6774ER</strain>
    </source>
</reference>
<dbReference type="Proteomes" id="UP001597368">
    <property type="component" value="Unassembled WGS sequence"/>
</dbReference>
<dbReference type="SUPFAM" id="SSF52980">
    <property type="entry name" value="Restriction endonuclease-like"/>
    <property type="match status" value="1"/>
</dbReference>
<sequence>MRDVTSTMDDVRHVLANWPLPPEGGWTADDLDLLPQDGPQGELDLFKRVELVDGALVLMSPQKLFHESVIIGLRNALRAQAPERFSAVSQMDIKIASRQRPCPDVLVVDTAATTDWNRTAFTPREVHLVIEVVSPESEHRDNHVKPRIYAEAGIEHFWIVKDEDSRPVIHTYELDEAVASYVCTGIHRDHLKVSVPFPIDIEFDTLH</sequence>
<dbReference type="InterPro" id="IPR008538">
    <property type="entry name" value="Uma2"/>
</dbReference>
<dbReference type="PANTHER" id="PTHR35400:SF3">
    <property type="entry name" value="SLL1072 PROTEIN"/>
    <property type="match status" value="1"/>
</dbReference>
<dbReference type="Pfam" id="PF05685">
    <property type="entry name" value="Uma2"/>
    <property type="match status" value="1"/>
</dbReference>
<dbReference type="RefSeq" id="WP_379570661.1">
    <property type="nucleotide sequence ID" value="NZ_JBHUFV010000015.1"/>
</dbReference>
<dbReference type="GO" id="GO:0004519">
    <property type="term" value="F:endonuclease activity"/>
    <property type="evidence" value="ECO:0007669"/>
    <property type="project" value="UniProtKB-KW"/>
</dbReference>
<evidence type="ECO:0000313" key="3">
    <source>
        <dbReference type="Proteomes" id="UP001597368"/>
    </source>
</evidence>
<keyword evidence="2" id="KW-0540">Nuclease</keyword>
<protein>
    <submittedName>
        <fullName evidence="2">Uma2 family endonuclease</fullName>
    </submittedName>
</protein>
<gene>
    <name evidence="2" type="ORF">ACFSKW_07835</name>
</gene>